<dbReference type="Pfam" id="PF18018">
    <property type="entry name" value="DNA_pol_D_N"/>
    <property type="match status" value="1"/>
</dbReference>
<evidence type="ECO:0000313" key="13">
    <source>
        <dbReference type="EMBL" id="KAF7674114.1"/>
    </source>
</evidence>
<feature type="domain" description="DNA polymerase delta subunit OB-fold" evidence="12">
    <location>
        <begin position="137"/>
        <end position="270"/>
    </location>
</feature>
<keyword evidence="5" id="KW-0548">Nucleotidyltransferase</keyword>
<feature type="chain" id="PRO_5034333445" description="DNA-directed DNA polymerase" evidence="10">
    <location>
        <begin position="19"/>
        <end position="602"/>
    </location>
</feature>
<dbReference type="PANTHER" id="PTHR10416">
    <property type="entry name" value="DNA POLYMERASE DELTA SUBUNIT 2"/>
    <property type="match status" value="1"/>
</dbReference>
<evidence type="ECO:0000256" key="4">
    <source>
        <dbReference type="ARBA" id="ARBA00022679"/>
    </source>
</evidence>
<keyword evidence="14" id="KW-1185">Reference proteome</keyword>
<gene>
    <name evidence="13" type="ORF">GT037_007880</name>
</gene>
<evidence type="ECO:0000256" key="10">
    <source>
        <dbReference type="SAM" id="SignalP"/>
    </source>
</evidence>
<feature type="signal peptide" evidence="10">
    <location>
        <begin position="1"/>
        <end position="18"/>
    </location>
</feature>
<dbReference type="Proteomes" id="UP000596902">
    <property type="component" value="Unassembled WGS sequence"/>
</dbReference>
<keyword evidence="7" id="KW-0239">DNA-directed DNA polymerase</keyword>
<dbReference type="EC" id="2.7.7.7" evidence="3"/>
<dbReference type="GO" id="GO:0003677">
    <property type="term" value="F:DNA binding"/>
    <property type="evidence" value="ECO:0007669"/>
    <property type="project" value="InterPro"/>
</dbReference>
<dbReference type="Gene3D" id="2.40.50.430">
    <property type="match status" value="1"/>
</dbReference>
<dbReference type="GO" id="GO:0006281">
    <property type="term" value="P:DNA repair"/>
    <property type="evidence" value="ECO:0007669"/>
    <property type="project" value="UniProtKB-ARBA"/>
</dbReference>
<evidence type="ECO:0000256" key="7">
    <source>
        <dbReference type="ARBA" id="ARBA00022932"/>
    </source>
</evidence>
<dbReference type="InterPro" id="IPR041863">
    <property type="entry name" value="PolD2_C"/>
</dbReference>
<feature type="domain" description="DNA polymerase alpha/delta/epsilon subunit B" evidence="11">
    <location>
        <begin position="309"/>
        <end position="539"/>
    </location>
</feature>
<evidence type="ECO:0000259" key="12">
    <source>
        <dbReference type="Pfam" id="PF18018"/>
    </source>
</evidence>
<evidence type="ECO:0000256" key="1">
    <source>
        <dbReference type="ARBA" id="ARBA00004123"/>
    </source>
</evidence>
<dbReference type="GO" id="GO:0003887">
    <property type="term" value="F:DNA-directed DNA polymerase activity"/>
    <property type="evidence" value="ECO:0007669"/>
    <property type="project" value="UniProtKB-KW"/>
</dbReference>
<dbReference type="InterPro" id="IPR040663">
    <property type="entry name" value="DNA_pol_D_N"/>
</dbReference>
<dbReference type="InterPro" id="IPR007185">
    <property type="entry name" value="DNA_pol_a/d/e_bsu"/>
</dbReference>
<dbReference type="Gene3D" id="3.60.21.50">
    <property type="match status" value="1"/>
</dbReference>
<evidence type="ECO:0000256" key="9">
    <source>
        <dbReference type="ARBA" id="ARBA00049244"/>
    </source>
</evidence>
<reference evidence="13" key="2">
    <citation type="submission" date="2020-08" db="EMBL/GenBank/DDBJ databases">
        <title>Draft Genome Sequence of Cumin Blight Pathogen Alternaria burnsii.</title>
        <authorList>
            <person name="Feng Z."/>
        </authorList>
    </citation>
    <scope>NUCLEOTIDE SEQUENCE</scope>
    <source>
        <strain evidence="13">CBS107.38</strain>
    </source>
</reference>
<keyword evidence="8" id="KW-0539">Nucleus</keyword>
<evidence type="ECO:0000256" key="6">
    <source>
        <dbReference type="ARBA" id="ARBA00022705"/>
    </source>
</evidence>
<comment type="caution">
    <text evidence="13">The sequence shown here is derived from an EMBL/GenBank/DDBJ whole genome shotgun (WGS) entry which is preliminary data.</text>
</comment>
<protein>
    <recommendedName>
        <fullName evidence="3">DNA-directed DNA polymerase</fullName>
        <ecNumber evidence="3">2.7.7.7</ecNumber>
    </recommendedName>
</protein>
<dbReference type="EMBL" id="JAAABM010000011">
    <property type="protein sequence ID" value="KAF7674114.1"/>
    <property type="molecule type" value="Genomic_DNA"/>
</dbReference>
<evidence type="ECO:0000256" key="3">
    <source>
        <dbReference type="ARBA" id="ARBA00012417"/>
    </source>
</evidence>
<evidence type="ECO:0000259" key="11">
    <source>
        <dbReference type="Pfam" id="PF04042"/>
    </source>
</evidence>
<keyword evidence="10" id="KW-0732">Signal</keyword>
<dbReference type="CDD" id="cd07387">
    <property type="entry name" value="MPP_PolD2_C"/>
    <property type="match status" value="1"/>
</dbReference>
<dbReference type="FunFam" id="2.40.50.430:FF:000002">
    <property type="entry name" value="DNA polymerase delta subunit"/>
    <property type="match status" value="1"/>
</dbReference>
<organism evidence="13 14">
    <name type="scientific">Alternaria burnsii</name>
    <dbReference type="NCBI Taxonomy" id="1187904"/>
    <lineage>
        <taxon>Eukaryota</taxon>
        <taxon>Fungi</taxon>
        <taxon>Dikarya</taxon>
        <taxon>Ascomycota</taxon>
        <taxon>Pezizomycotina</taxon>
        <taxon>Dothideomycetes</taxon>
        <taxon>Pleosporomycetidae</taxon>
        <taxon>Pleosporales</taxon>
        <taxon>Pleosporineae</taxon>
        <taxon>Pleosporaceae</taxon>
        <taxon>Alternaria</taxon>
        <taxon>Alternaria sect. Alternaria</taxon>
    </lineage>
</organism>
<accession>A0A8H7B0I0</accession>
<dbReference type="RefSeq" id="XP_038784428.1">
    <property type="nucleotide sequence ID" value="XM_038932927.1"/>
</dbReference>
<dbReference type="GeneID" id="62206105"/>
<dbReference type="PANTHER" id="PTHR10416:SF0">
    <property type="entry name" value="DNA POLYMERASE DELTA SUBUNIT 2"/>
    <property type="match status" value="1"/>
</dbReference>
<dbReference type="GO" id="GO:0043625">
    <property type="term" value="C:delta DNA polymerase complex"/>
    <property type="evidence" value="ECO:0007669"/>
    <property type="project" value="TreeGrafter"/>
</dbReference>
<sequence>MQFSIISIVAALAATATATYVPTNGTATSGAYYPTGTGAAAPTGARPTSTLPFTGGAANIGSSALGLIVAGGVAIVTHQSLPQPCDATTPMAKSNDILLKGEPFGDASPAPSRDASAYNPLHDFVLPPGTERHYSQQFADMYFLRLQQLKKTVKQRAEDAWHDFELGGQTASFVERVLDVRQGELCWVVGTVYMEMAEKPNVLNDIEKDHWIADPPQRDTYVSATGADEMMLEDESGRLRVTGEPLRQHFVTGCILAALGTEEADGTFMVIATQCADLPRQPPRWERDDVVLSKEKKKAPKRERAGKLAIVSGLELTGADDDEVSLDLLVEYLTGEAADPATQAESSKITRLVIAGGSLAKGSPILSREDFAAKKSAARHYGYDASSYNAAPTTRLDEFLCEILPSLPITMLPGASDPSNVALPQQPLHPALFPKTRLYAEPPIETNTTLNGFDAVTNPWLGDIDGYRVLGTGGQTVKDLLKYVNRVKSIDAMEMMLRWRCVAPTAPDTLWCYPFQDDDPLMLKECPHMYIAGCQKKFEKKVIEGPAGQKVLLISVPKFRTSGKIVLVDMESWDVEVVRLGAKGDEATKQRIVVGREDMMEE</sequence>
<evidence type="ECO:0000256" key="2">
    <source>
        <dbReference type="ARBA" id="ARBA00006035"/>
    </source>
</evidence>
<name>A0A8H7B0I0_9PLEO</name>
<comment type="similarity">
    <text evidence="2">Belongs to the DNA polymerase delta/II small subunit family.</text>
</comment>
<comment type="subcellular location">
    <subcellularLocation>
        <location evidence="1">Nucleus</location>
    </subcellularLocation>
</comment>
<reference evidence="13" key="1">
    <citation type="submission" date="2020-01" db="EMBL/GenBank/DDBJ databases">
        <authorList>
            <person name="Feng Z.H.Z."/>
        </authorList>
    </citation>
    <scope>NUCLEOTIDE SEQUENCE</scope>
    <source>
        <strain evidence="13">CBS107.38</strain>
    </source>
</reference>
<dbReference type="InterPro" id="IPR024826">
    <property type="entry name" value="DNA_pol_delta/II_ssu"/>
</dbReference>
<dbReference type="FunFam" id="3.60.21.50:FF:000006">
    <property type="entry name" value="DNA polymerase delta subunit 2, putative"/>
    <property type="match status" value="1"/>
</dbReference>
<dbReference type="AlphaFoldDB" id="A0A8H7B0I0"/>
<evidence type="ECO:0000256" key="8">
    <source>
        <dbReference type="ARBA" id="ARBA00023242"/>
    </source>
</evidence>
<keyword evidence="6" id="KW-0235">DNA replication</keyword>
<keyword evidence="4" id="KW-0808">Transferase</keyword>
<evidence type="ECO:0000256" key="5">
    <source>
        <dbReference type="ARBA" id="ARBA00022695"/>
    </source>
</evidence>
<proteinExistence type="inferred from homology"/>
<dbReference type="Pfam" id="PF04042">
    <property type="entry name" value="DNA_pol_E_B"/>
    <property type="match status" value="1"/>
</dbReference>
<evidence type="ECO:0000313" key="14">
    <source>
        <dbReference type="Proteomes" id="UP000596902"/>
    </source>
</evidence>
<dbReference type="GO" id="GO:0006273">
    <property type="term" value="P:lagging strand elongation"/>
    <property type="evidence" value="ECO:0007669"/>
    <property type="project" value="UniProtKB-ARBA"/>
</dbReference>
<comment type="catalytic activity">
    <reaction evidence="9">
        <text>DNA(n) + a 2'-deoxyribonucleoside 5'-triphosphate = DNA(n+1) + diphosphate</text>
        <dbReference type="Rhea" id="RHEA:22508"/>
        <dbReference type="Rhea" id="RHEA-COMP:17339"/>
        <dbReference type="Rhea" id="RHEA-COMP:17340"/>
        <dbReference type="ChEBI" id="CHEBI:33019"/>
        <dbReference type="ChEBI" id="CHEBI:61560"/>
        <dbReference type="ChEBI" id="CHEBI:173112"/>
        <dbReference type="EC" id="2.7.7.7"/>
    </reaction>
</comment>